<evidence type="ECO:0000313" key="4">
    <source>
        <dbReference type="Proteomes" id="UP001241758"/>
    </source>
</evidence>
<dbReference type="PANTHER" id="PTHR31157:SF1">
    <property type="entry name" value="SCP DOMAIN-CONTAINING PROTEIN"/>
    <property type="match status" value="1"/>
</dbReference>
<feature type="chain" id="PRO_5046193809" evidence="1">
    <location>
        <begin position="32"/>
        <end position="163"/>
    </location>
</feature>
<dbReference type="InterPro" id="IPR014044">
    <property type="entry name" value="CAP_dom"/>
</dbReference>
<dbReference type="PANTHER" id="PTHR31157">
    <property type="entry name" value="SCP DOMAIN-CONTAINING PROTEIN"/>
    <property type="match status" value="1"/>
</dbReference>
<feature type="domain" description="SCP" evidence="2">
    <location>
        <begin position="48"/>
        <end position="161"/>
    </location>
</feature>
<dbReference type="RefSeq" id="WP_282761021.1">
    <property type="nucleotide sequence ID" value="NZ_JASCTH010000010.1"/>
</dbReference>
<dbReference type="Pfam" id="PF00188">
    <property type="entry name" value="CAP"/>
    <property type="match status" value="1"/>
</dbReference>
<dbReference type="SUPFAM" id="SSF55797">
    <property type="entry name" value="PR-1-like"/>
    <property type="match status" value="1"/>
</dbReference>
<gene>
    <name evidence="3" type="ORF">QLQ12_17040</name>
</gene>
<dbReference type="CDD" id="cd05379">
    <property type="entry name" value="CAP_bacterial"/>
    <property type="match status" value="1"/>
</dbReference>
<evidence type="ECO:0000259" key="2">
    <source>
        <dbReference type="Pfam" id="PF00188"/>
    </source>
</evidence>
<keyword evidence="4" id="KW-1185">Reference proteome</keyword>
<organism evidence="3 4">
    <name type="scientific">Actinoplanes sandaracinus</name>
    <dbReference type="NCBI Taxonomy" id="3045177"/>
    <lineage>
        <taxon>Bacteria</taxon>
        <taxon>Bacillati</taxon>
        <taxon>Actinomycetota</taxon>
        <taxon>Actinomycetes</taxon>
        <taxon>Micromonosporales</taxon>
        <taxon>Micromonosporaceae</taxon>
        <taxon>Actinoplanes</taxon>
    </lineage>
</organism>
<feature type="signal peptide" evidence="1">
    <location>
        <begin position="1"/>
        <end position="31"/>
    </location>
</feature>
<reference evidence="3 4" key="1">
    <citation type="submission" date="2023-05" db="EMBL/GenBank/DDBJ databases">
        <title>Actinoplanes sp. NEAU-A12 genome sequencing.</title>
        <authorList>
            <person name="Wang Z.-S."/>
        </authorList>
    </citation>
    <scope>NUCLEOTIDE SEQUENCE [LARGE SCALE GENOMIC DNA]</scope>
    <source>
        <strain evidence="3 4">NEAU-A12</strain>
    </source>
</reference>
<name>A0ABT6WKR4_9ACTN</name>
<dbReference type="Proteomes" id="UP001241758">
    <property type="component" value="Unassembled WGS sequence"/>
</dbReference>
<dbReference type="Gene3D" id="3.40.33.10">
    <property type="entry name" value="CAP"/>
    <property type="match status" value="1"/>
</dbReference>
<accession>A0ABT6WKR4</accession>
<keyword evidence="1" id="KW-0732">Signal</keyword>
<sequence>MRSFIRRIAVAAILAPAAVGAASMIASPAEAARAKVSEEVLQTEVNRLTNIERTKHGCPAVTVNAQLTQAARGHSGWMAQTGTFSHTGSGGSTFTTRAQAAGYASASGENVAFGYRDAAQLVNGWMGSPGHRANIVNCRSTTVGVGAVYAVDGTAYYTQIFGY</sequence>
<dbReference type="EMBL" id="JASCTH010000010">
    <property type="protein sequence ID" value="MDI6100314.1"/>
    <property type="molecule type" value="Genomic_DNA"/>
</dbReference>
<evidence type="ECO:0000256" key="1">
    <source>
        <dbReference type="SAM" id="SignalP"/>
    </source>
</evidence>
<dbReference type="InterPro" id="IPR035940">
    <property type="entry name" value="CAP_sf"/>
</dbReference>
<proteinExistence type="predicted"/>
<comment type="caution">
    <text evidence="3">The sequence shown here is derived from an EMBL/GenBank/DDBJ whole genome shotgun (WGS) entry which is preliminary data.</text>
</comment>
<protein>
    <submittedName>
        <fullName evidence="3">CAP domain-containing protein</fullName>
    </submittedName>
</protein>
<evidence type="ECO:0000313" key="3">
    <source>
        <dbReference type="EMBL" id="MDI6100314.1"/>
    </source>
</evidence>